<dbReference type="PANTHER" id="PTHR42870">
    <property type="entry name" value="ACETYL-COA C-ACETYLTRANSFERASE"/>
    <property type="match status" value="1"/>
</dbReference>
<name>A0A381NX14_9ZZZZ</name>
<dbReference type="InterPro" id="IPR002155">
    <property type="entry name" value="Thiolase"/>
</dbReference>
<dbReference type="CDD" id="cd00829">
    <property type="entry name" value="SCP-x_thiolase"/>
    <property type="match status" value="1"/>
</dbReference>
<dbReference type="AlphaFoldDB" id="A0A381NX14"/>
<dbReference type="EMBL" id="UINC01000666">
    <property type="protein sequence ID" value="SUZ59161.1"/>
    <property type="molecule type" value="Genomic_DNA"/>
</dbReference>
<dbReference type="InterPro" id="IPR016039">
    <property type="entry name" value="Thiolase-like"/>
</dbReference>
<dbReference type="InterPro" id="IPR055140">
    <property type="entry name" value="Thiolase_C_2"/>
</dbReference>
<feature type="domain" description="Thiolase C-terminal" evidence="1">
    <location>
        <begin position="244"/>
        <end position="386"/>
    </location>
</feature>
<dbReference type="Gene3D" id="3.40.47.10">
    <property type="match status" value="1"/>
</dbReference>
<feature type="non-terminal residue" evidence="2">
    <location>
        <position position="1"/>
    </location>
</feature>
<dbReference type="Pfam" id="PF22691">
    <property type="entry name" value="Thiolase_C_1"/>
    <property type="match status" value="1"/>
</dbReference>
<reference evidence="2" key="1">
    <citation type="submission" date="2018-05" db="EMBL/GenBank/DDBJ databases">
        <authorList>
            <person name="Lanie J.A."/>
            <person name="Ng W.-L."/>
            <person name="Kazmierczak K.M."/>
            <person name="Andrzejewski T.M."/>
            <person name="Davidsen T.M."/>
            <person name="Wayne K.J."/>
            <person name="Tettelin H."/>
            <person name="Glass J.I."/>
            <person name="Rusch D."/>
            <person name="Podicherti R."/>
            <person name="Tsui H.-C.T."/>
            <person name="Winkler M.E."/>
        </authorList>
    </citation>
    <scope>NUCLEOTIDE SEQUENCE</scope>
</reference>
<dbReference type="GO" id="GO:0016747">
    <property type="term" value="F:acyltransferase activity, transferring groups other than amino-acyl groups"/>
    <property type="evidence" value="ECO:0007669"/>
    <property type="project" value="InterPro"/>
</dbReference>
<dbReference type="SUPFAM" id="SSF53901">
    <property type="entry name" value="Thiolase-like"/>
    <property type="match status" value="2"/>
</dbReference>
<accession>A0A381NX14</accession>
<proteinExistence type="predicted"/>
<dbReference type="PANTHER" id="PTHR42870:SF1">
    <property type="entry name" value="NON-SPECIFIC LIPID-TRANSFER PROTEIN-LIKE 2"/>
    <property type="match status" value="1"/>
</dbReference>
<dbReference type="PIRSF" id="PIRSF000429">
    <property type="entry name" value="Ac-CoA_Ac_transf"/>
    <property type="match status" value="1"/>
</dbReference>
<gene>
    <name evidence="2" type="ORF">METZ01_LOCUS12015</name>
</gene>
<sequence>VSIKGKAFIAGIYEHPERHLPDRTLPQIHADVGLAALADAGLSTSDVDAYYSAGDAPGFGVLSMIDYLGLECRYLNNTETGGSSYLVHAQHAATAIAAGHIDVALITLAGKPRTGGAGPGGSGRIGAAPEAPFESQWGMSVPGGYALAAQRHMHEFGTTSEQLAEIKVAASTHAHHNPHALLQDRVTVEEVLESPMISDPLHRLDCCVITDGGGAMVIVSEAVANSLERHSVPILGTGSYVKSSQSGRIDLTHTGAVKSGPLAFAEAEITPSDIDYVSIYDSFTITVLITLEDLGFCERGSGGQFVSDGNLQAPHGGLPFNTDGGGLCNNHPANRGGMTKVIEAVRQLRGEANAAVQVDDCELALAHGTGGSLATRSASSTMILGRSL</sequence>
<dbReference type="NCBIfam" id="NF006010">
    <property type="entry name" value="PRK08142.1"/>
    <property type="match status" value="1"/>
</dbReference>
<organism evidence="2">
    <name type="scientific">marine metagenome</name>
    <dbReference type="NCBI Taxonomy" id="408172"/>
    <lineage>
        <taxon>unclassified sequences</taxon>
        <taxon>metagenomes</taxon>
        <taxon>ecological metagenomes</taxon>
    </lineage>
</organism>
<evidence type="ECO:0000313" key="2">
    <source>
        <dbReference type="EMBL" id="SUZ59161.1"/>
    </source>
</evidence>
<protein>
    <recommendedName>
        <fullName evidence="1">Thiolase C-terminal domain-containing protein</fullName>
    </recommendedName>
</protein>
<evidence type="ECO:0000259" key="1">
    <source>
        <dbReference type="Pfam" id="PF22691"/>
    </source>
</evidence>